<evidence type="ECO:0000256" key="4">
    <source>
        <dbReference type="ARBA" id="ARBA00022692"/>
    </source>
</evidence>
<evidence type="ECO:0000256" key="7">
    <source>
        <dbReference type="RuleBase" id="RU363032"/>
    </source>
</evidence>
<sequence length="269" mass="29773">MGRTIVLIILTLWAIVAVIPLYWLFSTSFVSQESILRFPPSLYPNPPTMDNFVRLMQASPIWRWMLNSTVVAIVVTTSVVLFDSMAGYAFAKKRFPGREPLFWVIISMMIIPGQVTLVPIFVIMSRVNLIDTLPAVILPAMADVFGVFLMRQFIKTIPSELEDAARIDGAGAFTIYARIIVPLAAPALAVLAIFTFIGSWNNFLWPLIALNDPLKLTLPVGITTIQQENTVDYGLQMAGAALAALPMMILFFSLQRYFIKGLTIGGVKG</sequence>
<dbReference type="Gene3D" id="1.10.3720.10">
    <property type="entry name" value="MetI-like"/>
    <property type="match status" value="1"/>
</dbReference>
<evidence type="ECO:0000256" key="5">
    <source>
        <dbReference type="ARBA" id="ARBA00022989"/>
    </source>
</evidence>
<dbReference type="Pfam" id="PF00528">
    <property type="entry name" value="BPD_transp_1"/>
    <property type="match status" value="1"/>
</dbReference>
<reference evidence="10" key="2">
    <citation type="journal article" date="2016" name="Int. J. Syst. Evol. Microbiol.">
        <title>Complete genome sequence and cell structure of Limnochorda pilosa, a Gram-negative spore-former within the phylum Firmicutes.</title>
        <authorList>
            <person name="Watanabe M."/>
            <person name="Kojima H."/>
            <person name="Fukui M."/>
        </authorList>
    </citation>
    <scope>NUCLEOTIDE SEQUENCE [LARGE SCALE GENOMIC DNA]</scope>
    <source>
        <strain evidence="10">HC45</strain>
    </source>
</reference>
<dbReference type="Proteomes" id="UP000065807">
    <property type="component" value="Chromosome"/>
</dbReference>
<feature type="transmembrane region" description="Helical" evidence="7">
    <location>
        <begin position="64"/>
        <end position="89"/>
    </location>
</feature>
<evidence type="ECO:0000313" key="10">
    <source>
        <dbReference type="Proteomes" id="UP000065807"/>
    </source>
</evidence>
<keyword evidence="6 7" id="KW-0472">Membrane</keyword>
<dbReference type="CDD" id="cd06261">
    <property type="entry name" value="TM_PBP2"/>
    <property type="match status" value="1"/>
</dbReference>
<evidence type="ECO:0000256" key="3">
    <source>
        <dbReference type="ARBA" id="ARBA00022475"/>
    </source>
</evidence>
<keyword evidence="4 7" id="KW-0812">Transmembrane</keyword>
<dbReference type="GO" id="GO:0055085">
    <property type="term" value="P:transmembrane transport"/>
    <property type="evidence" value="ECO:0007669"/>
    <property type="project" value="InterPro"/>
</dbReference>
<comment type="similarity">
    <text evidence="7">Belongs to the binding-protein-dependent transport system permease family.</text>
</comment>
<evidence type="ECO:0000259" key="8">
    <source>
        <dbReference type="PROSITE" id="PS50928"/>
    </source>
</evidence>
<dbReference type="STRING" id="1555112.LIP_2450"/>
<organism evidence="9 10">
    <name type="scientific">Limnochorda pilosa</name>
    <dbReference type="NCBI Taxonomy" id="1555112"/>
    <lineage>
        <taxon>Bacteria</taxon>
        <taxon>Bacillati</taxon>
        <taxon>Bacillota</taxon>
        <taxon>Limnochordia</taxon>
        <taxon>Limnochordales</taxon>
        <taxon>Limnochordaceae</taxon>
        <taxon>Limnochorda</taxon>
    </lineage>
</organism>
<dbReference type="InterPro" id="IPR000515">
    <property type="entry name" value="MetI-like"/>
</dbReference>
<feature type="domain" description="ABC transmembrane type-1" evidence="8">
    <location>
        <begin position="65"/>
        <end position="254"/>
    </location>
</feature>
<evidence type="ECO:0000256" key="2">
    <source>
        <dbReference type="ARBA" id="ARBA00022448"/>
    </source>
</evidence>
<keyword evidence="10" id="KW-1185">Reference proteome</keyword>
<dbReference type="KEGG" id="lpil:LIP_2450"/>
<keyword evidence="3" id="KW-1003">Cell membrane</keyword>
<accession>A0A0K2SME9</accession>
<dbReference type="PROSITE" id="PS50928">
    <property type="entry name" value="ABC_TM1"/>
    <property type="match status" value="1"/>
</dbReference>
<name>A0A0K2SME9_LIMPI</name>
<protein>
    <submittedName>
        <fullName evidence="9">ABC transporter permease</fullName>
    </submittedName>
</protein>
<proteinExistence type="inferred from homology"/>
<feature type="transmembrane region" description="Helical" evidence="7">
    <location>
        <begin position="233"/>
        <end position="254"/>
    </location>
</feature>
<feature type="transmembrane region" description="Helical" evidence="7">
    <location>
        <begin position="175"/>
        <end position="197"/>
    </location>
</feature>
<keyword evidence="5 7" id="KW-1133">Transmembrane helix</keyword>
<comment type="subcellular location">
    <subcellularLocation>
        <location evidence="1 7">Cell membrane</location>
        <topology evidence="1 7">Multi-pass membrane protein</topology>
    </subcellularLocation>
</comment>
<keyword evidence="2 7" id="KW-0813">Transport</keyword>
<dbReference type="AlphaFoldDB" id="A0A0K2SME9"/>
<gene>
    <name evidence="9" type="ORF">LIP_2450</name>
</gene>
<dbReference type="InterPro" id="IPR035906">
    <property type="entry name" value="MetI-like_sf"/>
</dbReference>
<evidence type="ECO:0000256" key="6">
    <source>
        <dbReference type="ARBA" id="ARBA00023136"/>
    </source>
</evidence>
<dbReference type="GO" id="GO:0005886">
    <property type="term" value="C:plasma membrane"/>
    <property type="evidence" value="ECO:0007669"/>
    <property type="project" value="UniProtKB-SubCell"/>
</dbReference>
<feature type="transmembrane region" description="Helical" evidence="7">
    <location>
        <begin position="101"/>
        <end position="124"/>
    </location>
</feature>
<reference evidence="10" key="1">
    <citation type="submission" date="2015-07" db="EMBL/GenBank/DDBJ databases">
        <title>Complete genome sequence and phylogenetic analysis of Limnochorda pilosa.</title>
        <authorList>
            <person name="Watanabe M."/>
            <person name="Kojima H."/>
            <person name="Fukui M."/>
        </authorList>
    </citation>
    <scope>NUCLEOTIDE SEQUENCE [LARGE SCALE GENOMIC DNA]</scope>
    <source>
        <strain evidence="10">HC45</strain>
    </source>
</reference>
<dbReference type="PANTHER" id="PTHR43744:SF12">
    <property type="entry name" value="ABC TRANSPORTER PERMEASE PROTEIN MG189-RELATED"/>
    <property type="match status" value="1"/>
</dbReference>
<dbReference type="SUPFAM" id="SSF161098">
    <property type="entry name" value="MetI-like"/>
    <property type="match status" value="1"/>
</dbReference>
<feature type="transmembrane region" description="Helical" evidence="7">
    <location>
        <begin position="136"/>
        <end position="154"/>
    </location>
</feature>
<evidence type="ECO:0000313" key="9">
    <source>
        <dbReference type="EMBL" id="BAS28291.1"/>
    </source>
</evidence>
<dbReference type="EMBL" id="AP014924">
    <property type="protein sequence ID" value="BAS28291.1"/>
    <property type="molecule type" value="Genomic_DNA"/>
</dbReference>
<evidence type="ECO:0000256" key="1">
    <source>
        <dbReference type="ARBA" id="ARBA00004651"/>
    </source>
</evidence>
<dbReference type="PANTHER" id="PTHR43744">
    <property type="entry name" value="ABC TRANSPORTER PERMEASE PROTEIN MG189-RELATED-RELATED"/>
    <property type="match status" value="1"/>
</dbReference>
<feature type="transmembrane region" description="Helical" evidence="7">
    <location>
        <begin position="5"/>
        <end position="25"/>
    </location>
</feature>